<dbReference type="EMBL" id="ML180483">
    <property type="protein sequence ID" value="THU77307.1"/>
    <property type="molecule type" value="Genomic_DNA"/>
</dbReference>
<reference evidence="2 3" key="1">
    <citation type="journal article" date="2019" name="Nat. Ecol. Evol.">
        <title>Megaphylogeny resolves global patterns of mushroom evolution.</title>
        <authorList>
            <person name="Varga T."/>
            <person name="Krizsan K."/>
            <person name="Foldi C."/>
            <person name="Dima B."/>
            <person name="Sanchez-Garcia M."/>
            <person name="Sanchez-Ramirez S."/>
            <person name="Szollosi G.J."/>
            <person name="Szarkandi J.G."/>
            <person name="Papp V."/>
            <person name="Albert L."/>
            <person name="Andreopoulos W."/>
            <person name="Angelini C."/>
            <person name="Antonin V."/>
            <person name="Barry K.W."/>
            <person name="Bougher N.L."/>
            <person name="Buchanan P."/>
            <person name="Buyck B."/>
            <person name="Bense V."/>
            <person name="Catcheside P."/>
            <person name="Chovatia M."/>
            <person name="Cooper J."/>
            <person name="Damon W."/>
            <person name="Desjardin D."/>
            <person name="Finy P."/>
            <person name="Geml J."/>
            <person name="Haridas S."/>
            <person name="Hughes K."/>
            <person name="Justo A."/>
            <person name="Karasinski D."/>
            <person name="Kautmanova I."/>
            <person name="Kiss B."/>
            <person name="Kocsube S."/>
            <person name="Kotiranta H."/>
            <person name="LaButti K.M."/>
            <person name="Lechner B.E."/>
            <person name="Liimatainen K."/>
            <person name="Lipzen A."/>
            <person name="Lukacs Z."/>
            <person name="Mihaltcheva S."/>
            <person name="Morgado L.N."/>
            <person name="Niskanen T."/>
            <person name="Noordeloos M.E."/>
            <person name="Ohm R.A."/>
            <person name="Ortiz-Santana B."/>
            <person name="Ovrebo C."/>
            <person name="Racz N."/>
            <person name="Riley R."/>
            <person name="Savchenko A."/>
            <person name="Shiryaev A."/>
            <person name="Soop K."/>
            <person name="Spirin V."/>
            <person name="Szebenyi C."/>
            <person name="Tomsovsky M."/>
            <person name="Tulloss R.E."/>
            <person name="Uehling J."/>
            <person name="Grigoriev I.V."/>
            <person name="Vagvolgyi C."/>
            <person name="Papp T."/>
            <person name="Martin F.M."/>
            <person name="Miettinen O."/>
            <person name="Hibbett D.S."/>
            <person name="Nagy L.G."/>
        </authorList>
    </citation>
    <scope>NUCLEOTIDE SEQUENCE [LARGE SCALE GENOMIC DNA]</scope>
    <source>
        <strain evidence="2 3">CBS 962.96</strain>
    </source>
</reference>
<keyword evidence="3" id="KW-1185">Reference proteome</keyword>
<keyword evidence="1" id="KW-0812">Transmembrane</keyword>
<gene>
    <name evidence="2" type="ORF">K435DRAFT_702707</name>
</gene>
<evidence type="ECO:0000313" key="2">
    <source>
        <dbReference type="EMBL" id="THU77307.1"/>
    </source>
</evidence>
<proteinExistence type="predicted"/>
<feature type="transmembrane region" description="Helical" evidence="1">
    <location>
        <begin position="51"/>
        <end position="75"/>
    </location>
</feature>
<sequence>MDYNPGSTTDTATLVSPNKAVFASYGWTIVLGYFCRTLFWYSAAGSLLTSVASHLVLCPWIIWTAAAVSVTEMLGGGSNCNYMQFHPSESLTSPIPNATDAFFLLALSVCPHIFI</sequence>
<evidence type="ECO:0000256" key="1">
    <source>
        <dbReference type="SAM" id="Phobius"/>
    </source>
</evidence>
<organism evidence="2 3">
    <name type="scientific">Dendrothele bispora (strain CBS 962.96)</name>
    <dbReference type="NCBI Taxonomy" id="1314807"/>
    <lineage>
        <taxon>Eukaryota</taxon>
        <taxon>Fungi</taxon>
        <taxon>Dikarya</taxon>
        <taxon>Basidiomycota</taxon>
        <taxon>Agaricomycotina</taxon>
        <taxon>Agaricomycetes</taxon>
        <taxon>Agaricomycetidae</taxon>
        <taxon>Agaricales</taxon>
        <taxon>Agaricales incertae sedis</taxon>
        <taxon>Dendrothele</taxon>
    </lineage>
</organism>
<dbReference type="Proteomes" id="UP000297245">
    <property type="component" value="Unassembled WGS sequence"/>
</dbReference>
<keyword evidence="1" id="KW-0472">Membrane</keyword>
<evidence type="ECO:0000313" key="3">
    <source>
        <dbReference type="Proteomes" id="UP000297245"/>
    </source>
</evidence>
<keyword evidence="1" id="KW-1133">Transmembrane helix</keyword>
<name>A0A4S8KNT7_DENBC</name>
<accession>A0A4S8KNT7</accession>
<dbReference type="AlphaFoldDB" id="A0A4S8KNT7"/>
<protein>
    <submittedName>
        <fullName evidence="2">Uncharacterized protein</fullName>
    </submittedName>
</protein>
<dbReference type="OrthoDB" id="2117453at2759"/>
<feature type="transmembrane region" description="Helical" evidence="1">
    <location>
        <begin position="20"/>
        <end position="39"/>
    </location>
</feature>